<dbReference type="PANTHER" id="PTHR13131">
    <property type="entry name" value="CYSTINOSIN"/>
    <property type="match status" value="1"/>
</dbReference>
<evidence type="ECO:0000256" key="1">
    <source>
        <dbReference type="ARBA" id="ARBA00004155"/>
    </source>
</evidence>
<feature type="chain" id="PRO_5036226077" description="Cystinosin-like protein" evidence="12">
    <location>
        <begin position="23"/>
        <end position="397"/>
    </location>
</feature>
<dbReference type="Proteomes" id="UP000663877">
    <property type="component" value="Unassembled WGS sequence"/>
</dbReference>
<evidence type="ECO:0000256" key="8">
    <source>
        <dbReference type="ARBA" id="ARBA00023136"/>
    </source>
</evidence>
<gene>
    <name evidence="13" type="ORF">BJG266_LOCUS17808</name>
    <name evidence="14" type="ORF">QVE165_LOCUS23976</name>
    <name evidence="15" type="ORF">QVE165_LOCUS34361</name>
</gene>
<keyword evidence="6" id="KW-0769">Symport</keyword>
<dbReference type="SMART" id="SM00679">
    <property type="entry name" value="CTNS"/>
    <property type="match status" value="2"/>
</dbReference>
<accession>A0A814U7T7</accession>
<evidence type="ECO:0000313" key="16">
    <source>
        <dbReference type="Proteomes" id="UP000663832"/>
    </source>
</evidence>
<dbReference type="NCBIfam" id="TIGR00951">
    <property type="entry name" value="2A43"/>
    <property type="match status" value="1"/>
</dbReference>
<dbReference type="Gene3D" id="1.20.1280.290">
    <property type="match status" value="2"/>
</dbReference>
<dbReference type="FunFam" id="1.20.1280.290:FF:000016">
    <property type="entry name" value="Cystinosin homolog"/>
    <property type="match status" value="1"/>
</dbReference>
<evidence type="ECO:0000256" key="7">
    <source>
        <dbReference type="ARBA" id="ARBA00022989"/>
    </source>
</evidence>
<feature type="transmembrane region" description="Helical" evidence="11">
    <location>
        <begin position="249"/>
        <end position="269"/>
    </location>
</feature>
<reference evidence="14" key="1">
    <citation type="submission" date="2021-02" db="EMBL/GenBank/DDBJ databases">
        <authorList>
            <person name="Nowell W R."/>
        </authorList>
    </citation>
    <scope>NUCLEOTIDE SEQUENCE</scope>
</reference>
<feature type="transmembrane region" description="Helical" evidence="11">
    <location>
        <begin position="218"/>
        <end position="237"/>
    </location>
</feature>
<dbReference type="GO" id="GO:0015293">
    <property type="term" value="F:symporter activity"/>
    <property type="evidence" value="ECO:0007669"/>
    <property type="project" value="UniProtKB-KW"/>
</dbReference>
<dbReference type="InterPro" id="IPR005282">
    <property type="entry name" value="LC_transporter"/>
</dbReference>
<protein>
    <recommendedName>
        <fullName evidence="17">Cystinosin-like protein</fullName>
    </recommendedName>
</protein>
<comment type="subcellular location">
    <subcellularLocation>
        <location evidence="1">Lysosome membrane</location>
        <topology evidence="1">Multi-pass membrane protein</topology>
    </subcellularLocation>
</comment>
<evidence type="ECO:0000313" key="13">
    <source>
        <dbReference type="EMBL" id="CAF1036177.1"/>
    </source>
</evidence>
<feature type="transmembrane region" description="Helical" evidence="11">
    <location>
        <begin position="348"/>
        <end position="369"/>
    </location>
</feature>
<dbReference type="OrthoDB" id="75720at2759"/>
<evidence type="ECO:0000313" key="15">
    <source>
        <dbReference type="EMBL" id="CAF1357711.1"/>
    </source>
</evidence>
<keyword evidence="8 11" id="KW-0472">Membrane</keyword>
<dbReference type="EMBL" id="CAJNOM010000323">
    <property type="protein sequence ID" value="CAF1357711.1"/>
    <property type="molecule type" value="Genomic_DNA"/>
</dbReference>
<keyword evidence="16" id="KW-1185">Reference proteome</keyword>
<keyword evidence="9" id="KW-0458">Lysosome</keyword>
<evidence type="ECO:0000256" key="11">
    <source>
        <dbReference type="SAM" id="Phobius"/>
    </source>
</evidence>
<feature type="transmembrane region" description="Helical" evidence="11">
    <location>
        <begin position="275"/>
        <end position="294"/>
    </location>
</feature>
<evidence type="ECO:0000256" key="3">
    <source>
        <dbReference type="ARBA" id="ARBA00022448"/>
    </source>
</evidence>
<evidence type="ECO:0000256" key="5">
    <source>
        <dbReference type="ARBA" id="ARBA00022737"/>
    </source>
</evidence>
<keyword evidence="4 11" id="KW-0812">Transmembrane</keyword>
<dbReference type="AlphaFoldDB" id="A0A814U7T7"/>
<evidence type="ECO:0000256" key="2">
    <source>
        <dbReference type="ARBA" id="ARBA00006855"/>
    </source>
</evidence>
<dbReference type="EMBL" id="CAJNOM010000165">
    <property type="protein sequence ID" value="CAF1168413.1"/>
    <property type="molecule type" value="Genomic_DNA"/>
</dbReference>
<feature type="transmembrane region" description="Helical" evidence="11">
    <location>
        <begin position="167"/>
        <end position="188"/>
    </location>
</feature>
<dbReference type="PANTHER" id="PTHR13131:SF5">
    <property type="entry name" value="CYSTINOSIN"/>
    <property type="match status" value="1"/>
</dbReference>
<dbReference type="GO" id="GO:0005765">
    <property type="term" value="C:lysosomal membrane"/>
    <property type="evidence" value="ECO:0007669"/>
    <property type="project" value="UniProtKB-SubCell"/>
</dbReference>
<comment type="catalytic activity">
    <reaction evidence="10">
        <text>L-cystine(out) + H(+)(out) = L-cystine(in) + H(+)(in)</text>
        <dbReference type="Rhea" id="RHEA:66172"/>
        <dbReference type="ChEBI" id="CHEBI:15378"/>
        <dbReference type="ChEBI" id="CHEBI:35491"/>
    </reaction>
    <physiologicalReaction direction="left-to-right" evidence="10">
        <dbReference type="Rhea" id="RHEA:66173"/>
    </physiologicalReaction>
</comment>
<keyword evidence="3" id="KW-0813">Transport</keyword>
<dbReference type="Proteomes" id="UP000663832">
    <property type="component" value="Unassembled WGS sequence"/>
</dbReference>
<feature type="signal peptide" evidence="12">
    <location>
        <begin position="1"/>
        <end position="22"/>
    </location>
</feature>
<proteinExistence type="inferred from homology"/>
<organism evidence="14 16">
    <name type="scientific">Adineta steineri</name>
    <dbReference type="NCBI Taxonomy" id="433720"/>
    <lineage>
        <taxon>Eukaryota</taxon>
        <taxon>Metazoa</taxon>
        <taxon>Spiralia</taxon>
        <taxon>Gnathifera</taxon>
        <taxon>Rotifera</taxon>
        <taxon>Eurotatoria</taxon>
        <taxon>Bdelloidea</taxon>
        <taxon>Adinetida</taxon>
        <taxon>Adinetidae</taxon>
        <taxon>Adineta</taxon>
    </lineage>
</organism>
<evidence type="ECO:0000256" key="12">
    <source>
        <dbReference type="SAM" id="SignalP"/>
    </source>
</evidence>
<dbReference type="Pfam" id="PF04193">
    <property type="entry name" value="PQ-loop"/>
    <property type="match status" value="2"/>
</dbReference>
<keyword evidence="12" id="KW-0732">Signal</keyword>
<name>A0A814U7T7_9BILA</name>
<evidence type="ECO:0000313" key="14">
    <source>
        <dbReference type="EMBL" id="CAF1168413.1"/>
    </source>
</evidence>
<feature type="transmembrane region" description="Helical" evidence="11">
    <location>
        <begin position="314"/>
        <end position="336"/>
    </location>
</feature>
<dbReference type="InterPro" id="IPR006603">
    <property type="entry name" value="PQ-loop_rpt"/>
</dbReference>
<keyword evidence="5" id="KW-0677">Repeat</keyword>
<dbReference type="EMBL" id="CAJNOI010000088">
    <property type="protein sequence ID" value="CAF1036177.1"/>
    <property type="molecule type" value="Genomic_DNA"/>
</dbReference>
<keyword evidence="7 11" id="KW-1133">Transmembrane helix</keyword>
<evidence type="ECO:0000256" key="6">
    <source>
        <dbReference type="ARBA" id="ARBA00022847"/>
    </source>
</evidence>
<evidence type="ECO:0008006" key="17">
    <source>
        <dbReference type="Google" id="ProtNLM"/>
    </source>
</evidence>
<evidence type="ECO:0000256" key="4">
    <source>
        <dbReference type="ARBA" id="ARBA00022692"/>
    </source>
</evidence>
<dbReference type="GO" id="GO:0015184">
    <property type="term" value="F:L-cystine transmembrane transporter activity"/>
    <property type="evidence" value="ECO:0007669"/>
    <property type="project" value="TreeGrafter"/>
</dbReference>
<evidence type="ECO:0000256" key="10">
    <source>
        <dbReference type="ARBA" id="ARBA00048473"/>
    </source>
</evidence>
<evidence type="ECO:0000256" key="9">
    <source>
        <dbReference type="ARBA" id="ARBA00023228"/>
    </source>
</evidence>
<feature type="transmembrane region" description="Helical" evidence="11">
    <location>
        <begin position="137"/>
        <end position="155"/>
    </location>
</feature>
<comment type="caution">
    <text evidence="14">The sequence shown here is derived from an EMBL/GenBank/DDBJ whole genome shotgun (WGS) entry which is preliminary data.</text>
</comment>
<sequence length="397" mass="45206">MYSKLLTILLWFFLLLNLTTKAQQDQSVIGFEPSSISITIGDKYSVNVRLLIPDIIPPDVFVSFLYNNKLYDPQGYIGILPNITFTKRTGDDQSRVIIVNGLRQGHLIVTAQSPQINISSAYDFLLIDIARSKALNILIQLVGWVYFFAWSISFYPQIVLNFRRQSVVGLNFDFLALNVLGHSCYSIFNICLYTSHDIQQQYYANHPHGILPVLFNDVLFSVHAVIACFITAGQCVFLKRDKQRITPVIRTFAGVLILFLFISTIISFTNHLSTLTLLYFYSYVKLLITMVKYVPQALMNYRRQSTEGWSIGNILLDFTGGLLSVLQMFLLATNYNDWSSIFGSPTKFGLGLFSILFDILFIVQHYVLYPTNRSIARRTNLSTNSDNERLPILSAQS</sequence>
<comment type="similarity">
    <text evidence="2">Belongs to the cystinosin family.</text>
</comment>